<feature type="compositionally biased region" description="Acidic residues" evidence="13">
    <location>
        <begin position="500"/>
        <end position="511"/>
    </location>
</feature>
<name>A0A5J5ETW8_9PEZI</name>
<feature type="region of interest" description="Disordered" evidence="13">
    <location>
        <begin position="551"/>
        <end position="580"/>
    </location>
</feature>
<evidence type="ECO:0000259" key="14">
    <source>
        <dbReference type="SMART" id="SM00484"/>
    </source>
</evidence>
<feature type="region of interest" description="Disordered" evidence="13">
    <location>
        <begin position="480"/>
        <end position="539"/>
    </location>
</feature>
<evidence type="ECO:0000256" key="1">
    <source>
        <dbReference type="ARBA" id="ARBA00001946"/>
    </source>
</evidence>
<keyword evidence="11" id="KW-0539">Nucleus</keyword>
<evidence type="ECO:0000256" key="2">
    <source>
        <dbReference type="ARBA" id="ARBA00004123"/>
    </source>
</evidence>
<comment type="function">
    <text evidence="12">Single-stranded DNA endonuclease involved in excision repair of DNA damaged with UV light, bulky adducts, or cross-linking agents. Essential for the incision step of excision-repair.</text>
</comment>
<dbReference type="SUPFAM" id="SSF88723">
    <property type="entry name" value="PIN domain-like"/>
    <property type="match status" value="1"/>
</dbReference>
<dbReference type="GO" id="GO:0006289">
    <property type="term" value="P:nucleotide-excision repair"/>
    <property type="evidence" value="ECO:0007669"/>
    <property type="project" value="InterPro"/>
</dbReference>
<dbReference type="Pfam" id="PF00867">
    <property type="entry name" value="XPG_I"/>
    <property type="match status" value="1"/>
</dbReference>
<organism evidence="16 17">
    <name type="scientific">Sphaerosporella brunnea</name>
    <dbReference type="NCBI Taxonomy" id="1250544"/>
    <lineage>
        <taxon>Eukaryota</taxon>
        <taxon>Fungi</taxon>
        <taxon>Dikarya</taxon>
        <taxon>Ascomycota</taxon>
        <taxon>Pezizomycotina</taxon>
        <taxon>Pezizomycetes</taxon>
        <taxon>Pezizales</taxon>
        <taxon>Pyronemataceae</taxon>
        <taxon>Sphaerosporella</taxon>
    </lineage>
</organism>
<sequence>MGVHGLWTIIEPAHRPVKLETLARKRLAVDASIWIYQFLKAVRDSEGDALQNSHIVGFFRRICKLLFHGIRPVFVFDGGAPVLKRQTIAGRKKRREDRREDAAQTARKLLALQVKRRAQEEADAGRGYRITGTGENEEIPENVVYVDQLEQTLEQRKHAELQRKRRYKKTDQYQLPEMEHDFSELGANNDHRLLTAEELQEYAKQFEGMEDTNLNDYSNIDFSSPFFAALPDADRYRILNQARIRSRLRMGYSKEQLEAMFPDRMAFSKFQIERVARRNELSQRLMNLQGRDSDFVIGRVAGEKNKEYVMVRNEKEGGWAMTFVGNKGELEGEKSKPIDVENLGKPEAKEEETEDDDADFEDVPIEGLNRLPKAPPTLPPALAHLQNDEAAQLRRALYESRMEASGWNPTAKPKAPKSDALFLEDDSYLGDMDDVLFGTEDDLQVEEDLQKAIAMSMASRGFRPVDNDDEDLQRAIAMSMSMSQEPAIGNGKGKGKAMETPDDWDMTDGEDAEFRQAIADSSSSNNPRSKLPAKLDLSNSTSTLTLGKKLAAAEAAAARPKPEDEKKEEAPKELPPWFAGGGIRDIMAEVEQANVQTIREHHEHHEYRMAVQGADNVVALLSDEDSDVEFIDVNGNELQSTPERVKSTSDARKAPASPRPQQVPITIAVPDGSGDELPWSESEDEPAPAKDAHPPSPKATKQASPIPGGQSPPPPLDEEPDDFDLAFGRDAPTPPPEITPEDAEEGELLEQLQQEAAEYARFAAELALPVPPTANDNNRAQNLLDYEAELKSLRTQQKKDRRDADEVTQVMIQECQQLLTLFGLPYITAPMEAEAQCAELVKLGLVDGIVTDDSDVFLFGGTRVYRYMFNDKQTVQCYLLSDLEKELSLDQHRLIAAAQLLGSDYTDGIPGIGPVSAIELLAEFAASGGLASFKAWWARVQSGTETPADLAAASKFRKKFKRQNAAKIFLPPSFPDPQVKEAYLKPEVDSDPSAFEWGVPDLEGLRAFLMNTLGWSREYTDRTLVPVVRDMNKKLVEGSQVNITDFFSGTVGTGAFAPRVRAQGKSARLEKAVELLRKKDGGAVAGTEATAVKRPMSMREKFAEMGEVVPEEAEEQQAEPPKKKRKAPAKRGRGSGRK</sequence>
<comment type="subcellular location">
    <subcellularLocation>
        <location evidence="2">Nucleus</location>
    </subcellularLocation>
</comment>
<protein>
    <recommendedName>
        <fullName evidence="18">PIN domain-like protein</fullName>
    </recommendedName>
</protein>
<dbReference type="InterPro" id="IPR029060">
    <property type="entry name" value="PIN-like_dom_sf"/>
</dbReference>
<dbReference type="InterPro" id="IPR008918">
    <property type="entry name" value="HhH2"/>
</dbReference>
<comment type="cofactor">
    <cofactor evidence="1">
        <name>Mg(2+)</name>
        <dbReference type="ChEBI" id="CHEBI:18420"/>
    </cofactor>
</comment>
<evidence type="ECO:0000256" key="10">
    <source>
        <dbReference type="ARBA" id="ARBA00023204"/>
    </source>
</evidence>
<dbReference type="PRINTS" id="PR00853">
    <property type="entry name" value="XPGRADSUPER"/>
</dbReference>
<dbReference type="PANTHER" id="PTHR16171">
    <property type="entry name" value="DNA REPAIR PROTEIN COMPLEMENTING XP-G CELLS-RELATED"/>
    <property type="match status" value="1"/>
</dbReference>
<dbReference type="GO" id="GO:0005634">
    <property type="term" value="C:nucleus"/>
    <property type="evidence" value="ECO:0007669"/>
    <property type="project" value="UniProtKB-SubCell"/>
</dbReference>
<feature type="domain" description="XPG N-terminal" evidence="15">
    <location>
        <begin position="1"/>
        <end position="98"/>
    </location>
</feature>
<dbReference type="InterPro" id="IPR001044">
    <property type="entry name" value="XPG/Rad2_eukaryotes"/>
</dbReference>
<dbReference type="PROSITE" id="PS50330">
    <property type="entry name" value="UIM"/>
    <property type="match status" value="1"/>
</dbReference>
<dbReference type="InterPro" id="IPR003903">
    <property type="entry name" value="UIM_dom"/>
</dbReference>
<dbReference type="SMART" id="SM00484">
    <property type="entry name" value="XPGI"/>
    <property type="match status" value="1"/>
</dbReference>
<evidence type="ECO:0000256" key="6">
    <source>
        <dbReference type="ARBA" id="ARBA00022759"/>
    </source>
</evidence>
<dbReference type="PRINTS" id="PR00066">
    <property type="entry name" value="XRODRMPGMNTG"/>
</dbReference>
<feature type="region of interest" description="Disordered" evidence="13">
    <location>
        <begin position="633"/>
        <end position="744"/>
    </location>
</feature>
<dbReference type="InterPro" id="IPR006085">
    <property type="entry name" value="XPG_DNA_repair_N"/>
</dbReference>
<dbReference type="CDD" id="cd09904">
    <property type="entry name" value="H3TH_XPG"/>
    <property type="match status" value="1"/>
</dbReference>
<dbReference type="FunCoup" id="A0A5J5ETW8">
    <property type="interactions" value="564"/>
</dbReference>
<reference evidence="16 17" key="1">
    <citation type="submission" date="2019-09" db="EMBL/GenBank/DDBJ databases">
        <title>Draft genome of the ectomycorrhizal ascomycete Sphaerosporella brunnea.</title>
        <authorList>
            <consortium name="DOE Joint Genome Institute"/>
            <person name="Benucci G.M."/>
            <person name="Marozzi G."/>
            <person name="Antonielli L."/>
            <person name="Sanchez S."/>
            <person name="Marco P."/>
            <person name="Wang X."/>
            <person name="Falini L.B."/>
            <person name="Barry K."/>
            <person name="Haridas S."/>
            <person name="Lipzen A."/>
            <person name="Labutti K."/>
            <person name="Grigoriev I.V."/>
            <person name="Murat C."/>
            <person name="Martin F."/>
            <person name="Albertini E."/>
            <person name="Donnini D."/>
            <person name="Bonito G."/>
        </authorList>
    </citation>
    <scope>NUCLEOTIDE SEQUENCE [LARGE SCALE GENOMIC DNA]</scope>
    <source>
        <strain evidence="16 17">Sb_GMNB300</strain>
    </source>
</reference>
<dbReference type="FunFam" id="3.40.50.1010:FF:000061">
    <property type="entry name" value="Single-stranded DNA endonuclease (Eurofung)"/>
    <property type="match status" value="1"/>
</dbReference>
<dbReference type="EMBL" id="VXIS01000114">
    <property type="protein sequence ID" value="KAA8903844.1"/>
    <property type="molecule type" value="Genomic_DNA"/>
</dbReference>
<dbReference type="Gene3D" id="1.10.150.20">
    <property type="entry name" value="5' to 3' exonuclease, C-terminal subdomain"/>
    <property type="match status" value="1"/>
</dbReference>
<dbReference type="SMART" id="SM00279">
    <property type="entry name" value="HhH2"/>
    <property type="match status" value="1"/>
</dbReference>
<feature type="compositionally biased region" description="Polar residues" evidence="13">
    <location>
        <begin position="519"/>
        <end position="528"/>
    </location>
</feature>
<dbReference type="Pfam" id="PF23625">
    <property type="entry name" value="UIM_2"/>
    <property type="match status" value="1"/>
</dbReference>
<evidence type="ECO:0000256" key="8">
    <source>
        <dbReference type="ARBA" id="ARBA00022801"/>
    </source>
</evidence>
<dbReference type="SMART" id="SM00485">
    <property type="entry name" value="XPGN"/>
    <property type="match status" value="1"/>
</dbReference>
<keyword evidence="4" id="KW-0540">Nuclease</keyword>
<evidence type="ECO:0000256" key="9">
    <source>
        <dbReference type="ARBA" id="ARBA00022842"/>
    </source>
</evidence>
<dbReference type="Pfam" id="PF02809">
    <property type="entry name" value="UIM"/>
    <property type="match status" value="2"/>
</dbReference>
<dbReference type="Proteomes" id="UP000326924">
    <property type="component" value="Unassembled WGS sequence"/>
</dbReference>
<feature type="compositionally biased region" description="Basic and acidic residues" evidence="13">
    <location>
        <begin position="643"/>
        <end position="653"/>
    </location>
</feature>
<dbReference type="InParanoid" id="A0A5J5ETW8"/>
<feature type="compositionally biased region" description="Basic residues" evidence="13">
    <location>
        <begin position="1122"/>
        <end position="1138"/>
    </location>
</feature>
<dbReference type="Gene3D" id="3.40.50.1010">
    <property type="entry name" value="5'-nuclease"/>
    <property type="match status" value="2"/>
</dbReference>
<dbReference type="InterPro" id="IPR006084">
    <property type="entry name" value="XPG/Rad2"/>
</dbReference>
<feature type="compositionally biased region" description="Basic and acidic residues" evidence="13">
    <location>
        <begin position="330"/>
        <end position="348"/>
    </location>
</feature>
<dbReference type="PROSITE" id="PS00841">
    <property type="entry name" value="XPG_1"/>
    <property type="match status" value="1"/>
</dbReference>
<keyword evidence="7" id="KW-0227">DNA damage</keyword>
<keyword evidence="6" id="KW-0255">Endonuclease</keyword>
<dbReference type="PANTHER" id="PTHR16171:SF7">
    <property type="entry name" value="DNA REPAIR PROTEIN RAD2"/>
    <property type="match status" value="1"/>
</dbReference>
<evidence type="ECO:0000259" key="15">
    <source>
        <dbReference type="SMART" id="SM00485"/>
    </source>
</evidence>
<evidence type="ECO:0000313" key="17">
    <source>
        <dbReference type="Proteomes" id="UP000326924"/>
    </source>
</evidence>
<proteinExistence type="inferred from homology"/>
<dbReference type="CDD" id="cd09868">
    <property type="entry name" value="PIN_XPG_RAD2"/>
    <property type="match status" value="2"/>
</dbReference>
<evidence type="ECO:0000313" key="16">
    <source>
        <dbReference type="EMBL" id="KAA8903844.1"/>
    </source>
</evidence>
<evidence type="ECO:0000256" key="11">
    <source>
        <dbReference type="ARBA" id="ARBA00023242"/>
    </source>
</evidence>
<dbReference type="InterPro" id="IPR019974">
    <property type="entry name" value="XPG_CS"/>
</dbReference>
<dbReference type="GO" id="GO:0016788">
    <property type="term" value="F:hydrolase activity, acting on ester bonds"/>
    <property type="evidence" value="ECO:0007669"/>
    <property type="project" value="InterPro"/>
</dbReference>
<gene>
    <name evidence="16" type="ORF">FN846DRAFT_779885</name>
</gene>
<evidence type="ECO:0008006" key="18">
    <source>
        <dbReference type="Google" id="ProtNLM"/>
    </source>
</evidence>
<dbReference type="PROSITE" id="PS00842">
    <property type="entry name" value="XPG_2"/>
    <property type="match status" value="1"/>
</dbReference>
<feature type="compositionally biased region" description="Acidic residues" evidence="13">
    <location>
        <begin position="349"/>
        <end position="359"/>
    </location>
</feature>
<dbReference type="GO" id="GO:0003697">
    <property type="term" value="F:single-stranded DNA binding"/>
    <property type="evidence" value="ECO:0007669"/>
    <property type="project" value="InterPro"/>
</dbReference>
<dbReference type="SUPFAM" id="SSF47807">
    <property type="entry name" value="5' to 3' exonuclease, C-terminal subdomain"/>
    <property type="match status" value="1"/>
</dbReference>
<feature type="compositionally biased region" description="Basic and acidic residues" evidence="13">
    <location>
        <begin position="560"/>
        <end position="572"/>
    </location>
</feature>
<dbReference type="GO" id="GO:0046872">
    <property type="term" value="F:metal ion binding"/>
    <property type="evidence" value="ECO:0007669"/>
    <property type="project" value="UniProtKB-KW"/>
</dbReference>
<evidence type="ECO:0000256" key="13">
    <source>
        <dbReference type="SAM" id="MobiDB-lite"/>
    </source>
</evidence>
<dbReference type="OrthoDB" id="31113at2759"/>
<feature type="domain" description="XPG-I" evidence="14">
    <location>
        <begin position="820"/>
        <end position="889"/>
    </location>
</feature>
<dbReference type="InterPro" id="IPR006086">
    <property type="entry name" value="XPG-I_dom"/>
</dbReference>
<dbReference type="GO" id="GO:0004520">
    <property type="term" value="F:DNA endonuclease activity"/>
    <property type="evidence" value="ECO:0007669"/>
    <property type="project" value="TreeGrafter"/>
</dbReference>
<evidence type="ECO:0000256" key="3">
    <source>
        <dbReference type="ARBA" id="ARBA00005283"/>
    </source>
</evidence>
<evidence type="ECO:0000256" key="7">
    <source>
        <dbReference type="ARBA" id="ARBA00022763"/>
    </source>
</evidence>
<comment type="similarity">
    <text evidence="3">Belongs to the XPG/RAD2 endonuclease family. XPG subfamily.</text>
</comment>
<dbReference type="Pfam" id="PF00752">
    <property type="entry name" value="XPG_N"/>
    <property type="match status" value="1"/>
</dbReference>
<keyword evidence="17" id="KW-1185">Reference proteome</keyword>
<feature type="region of interest" description="Disordered" evidence="13">
    <location>
        <begin position="330"/>
        <end position="359"/>
    </location>
</feature>
<keyword evidence="9" id="KW-0460">Magnesium</keyword>
<dbReference type="SMART" id="SM00726">
    <property type="entry name" value="UIM"/>
    <property type="match status" value="4"/>
</dbReference>
<dbReference type="FunFam" id="3.40.50.1010:FF:000025">
    <property type="entry name" value="DNA repair protein RAD2"/>
    <property type="match status" value="1"/>
</dbReference>
<evidence type="ECO:0000256" key="4">
    <source>
        <dbReference type="ARBA" id="ARBA00022722"/>
    </source>
</evidence>
<comment type="caution">
    <text evidence="16">The sequence shown here is derived from an EMBL/GenBank/DDBJ whole genome shotgun (WGS) entry which is preliminary data.</text>
</comment>
<accession>A0A5J5ETW8</accession>
<keyword evidence="10" id="KW-0234">DNA repair</keyword>
<keyword evidence="8" id="KW-0378">Hydrolase</keyword>
<dbReference type="AlphaFoldDB" id="A0A5J5ETW8"/>
<evidence type="ECO:0000256" key="12">
    <source>
        <dbReference type="ARBA" id="ARBA00053135"/>
    </source>
</evidence>
<feature type="region of interest" description="Disordered" evidence="13">
    <location>
        <begin position="1095"/>
        <end position="1138"/>
    </location>
</feature>
<keyword evidence="5" id="KW-0479">Metal-binding</keyword>
<dbReference type="InterPro" id="IPR036279">
    <property type="entry name" value="5-3_exonuclease_C_sf"/>
</dbReference>
<evidence type="ECO:0000256" key="5">
    <source>
        <dbReference type="ARBA" id="ARBA00022723"/>
    </source>
</evidence>